<evidence type="ECO:0000313" key="2">
    <source>
        <dbReference type="EMBL" id="KAG0500204.1"/>
    </source>
</evidence>
<feature type="compositionally biased region" description="Polar residues" evidence="1">
    <location>
        <begin position="179"/>
        <end position="214"/>
    </location>
</feature>
<accession>A0A835S2J2</accession>
<dbReference type="PANTHER" id="PTHR36407:SF1">
    <property type="entry name" value="MEDIATOR-ASSOCIATED PROTEIN 2"/>
    <property type="match status" value="1"/>
</dbReference>
<gene>
    <name evidence="2" type="ORF">HPP92_000276</name>
</gene>
<evidence type="ECO:0000313" key="3">
    <source>
        <dbReference type="Proteomes" id="UP000639772"/>
    </source>
</evidence>
<comment type="caution">
    <text evidence="2">The sequence shown here is derived from an EMBL/GenBank/DDBJ whole genome shotgun (WGS) entry which is preliminary data.</text>
</comment>
<dbReference type="OrthoDB" id="1892825at2759"/>
<dbReference type="Proteomes" id="UP000639772">
    <property type="component" value="Chromosome 1"/>
</dbReference>
<dbReference type="PANTHER" id="PTHR36407">
    <property type="entry name" value="MEDIATOR-ASSOCIATED PROTEIN 2"/>
    <property type="match status" value="1"/>
</dbReference>
<protein>
    <recommendedName>
        <fullName evidence="4">Mediator-associated protein 2</fullName>
    </recommendedName>
</protein>
<feature type="compositionally biased region" description="Polar residues" evidence="1">
    <location>
        <begin position="240"/>
        <end position="257"/>
    </location>
</feature>
<organism evidence="2 3">
    <name type="scientific">Vanilla planifolia</name>
    <name type="common">Vanilla</name>
    <dbReference type="NCBI Taxonomy" id="51239"/>
    <lineage>
        <taxon>Eukaryota</taxon>
        <taxon>Viridiplantae</taxon>
        <taxon>Streptophyta</taxon>
        <taxon>Embryophyta</taxon>
        <taxon>Tracheophyta</taxon>
        <taxon>Spermatophyta</taxon>
        <taxon>Magnoliopsida</taxon>
        <taxon>Liliopsida</taxon>
        <taxon>Asparagales</taxon>
        <taxon>Orchidaceae</taxon>
        <taxon>Vanilloideae</taxon>
        <taxon>Vanilleae</taxon>
        <taxon>Vanilla</taxon>
    </lineage>
</organism>
<reference evidence="2 3" key="1">
    <citation type="journal article" date="2020" name="Nat. Food">
        <title>A phased Vanilla planifolia genome enables genetic improvement of flavour and production.</title>
        <authorList>
            <person name="Hasing T."/>
            <person name="Tang H."/>
            <person name="Brym M."/>
            <person name="Khazi F."/>
            <person name="Huang T."/>
            <person name="Chambers A.H."/>
        </authorList>
    </citation>
    <scope>NUCLEOTIDE SEQUENCE [LARGE SCALE GENOMIC DNA]</scope>
    <source>
        <tissue evidence="2">Leaf</tissue>
    </source>
</reference>
<dbReference type="AlphaFoldDB" id="A0A835S2J2"/>
<evidence type="ECO:0008006" key="4">
    <source>
        <dbReference type="Google" id="ProtNLM"/>
    </source>
</evidence>
<sequence>MRRWLNGMTLKHNTLGLVEFFVQLHWSHLVRGEMADEGSIDGYKPEADFEEDAREPVLPISVSDSTELWLIQWPLNKLQPSDFHGKELTLKLHKDGKLASFENSSGKPYEVISFAAQVPDATVFLPSSSDSKIVGKISRRVCLVRYPEPGEFESRSFGNPNSSTIRLEGSKMRAMSHLPTISTQRPSKSSHDTLTSLHGNQDENLGTLLMQSGKNKPRRRSPASNSMRSSAERCFGASEPESQMTSNTIGSMQSYGQKTKKRKT</sequence>
<name>A0A835S2J2_VANPL</name>
<feature type="region of interest" description="Disordered" evidence="1">
    <location>
        <begin position="179"/>
        <end position="264"/>
    </location>
</feature>
<dbReference type="InterPro" id="IPR038823">
    <property type="entry name" value="MED2_plant"/>
</dbReference>
<proteinExistence type="predicted"/>
<evidence type="ECO:0000256" key="1">
    <source>
        <dbReference type="SAM" id="MobiDB-lite"/>
    </source>
</evidence>
<dbReference type="EMBL" id="JADCNM010000001">
    <property type="protein sequence ID" value="KAG0500204.1"/>
    <property type="molecule type" value="Genomic_DNA"/>
</dbReference>